<proteinExistence type="predicted"/>
<dbReference type="EMBL" id="CAJNNW010036667">
    <property type="protein sequence ID" value="CAE8736488.1"/>
    <property type="molecule type" value="Genomic_DNA"/>
</dbReference>
<reference evidence="1" key="1">
    <citation type="submission" date="2021-02" db="EMBL/GenBank/DDBJ databases">
        <authorList>
            <person name="Dougan E. K."/>
            <person name="Rhodes N."/>
            <person name="Thang M."/>
            <person name="Chan C."/>
        </authorList>
    </citation>
    <scope>NUCLEOTIDE SEQUENCE</scope>
</reference>
<evidence type="ECO:0000313" key="1">
    <source>
        <dbReference type="EMBL" id="CAE8736488.1"/>
    </source>
</evidence>
<dbReference type="AlphaFoldDB" id="A0A813LZ56"/>
<name>A0A813LZ56_POLGL</name>
<protein>
    <submittedName>
        <fullName evidence="1">Uncharacterized protein</fullName>
    </submittedName>
</protein>
<sequence length="130" mass="14326">MWSGRLAMVGKMCFTTKSVTGHDQSYGETPKHAIWHLEEHFAPCRHTMVNIVKESCEQDASSASSVSSKRAEIYQYQVGCANSSLHRVRRPSFTRTESLLGYAICGAATFVRGKCVAEVSRTGLPGPLRC</sequence>
<dbReference type="Proteomes" id="UP000626109">
    <property type="component" value="Unassembled WGS sequence"/>
</dbReference>
<gene>
    <name evidence="1" type="ORF">PGLA2088_LOCUS48339</name>
</gene>
<organism evidence="1 2">
    <name type="scientific">Polarella glacialis</name>
    <name type="common">Dinoflagellate</name>
    <dbReference type="NCBI Taxonomy" id="89957"/>
    <lineage>
        <taxon>Eukaryota</taxon>
        <taxon>Sar</taxon>
        <taxon>Alveolata</taxon>
        <taxon>Dinophyceae</taxon>
        <taxon>Suessiales</taxon>
        <taxon>Suessiaceae</taxon>
        <taxon>Polarella</taxon>
    </lineage>
</organism>
<evidence type="ECO:0000313" key="2">
    <source>
        <dbReference type="Proteomes" id="UP000626109"/>
    </source>
</evidence>
<comment type="caution">
    <text evidence="1">The sequence shown here is derived from an EMBL/GenBank/DDBJ whole genome shotgun (WGS) entry which is preliminary data.</text>
</comment>
<accession>A0A813LZ56</accession>